<dbReference type="Pfam" id="PF12323">
    <property type="entry name" value="HTH_OrfB_IS605"/>
    <property type="match status" value="1"/>
</dbReference>
<feature type="domain" description="Transposase putative helix-turn-helix" evidence="10">
    <location>
        <begin position="1"/>
        <end position="39"/>
    </location>
</feature>
<evidence type="ECO:0000313" key="11">
    <source>
        <dbReference type="EMBL" id="MBD2197421.1"/>
    </source>
</evidence>
<evidence type="ECO:0000313" key="12">
    <source>
        <dbReference type="Proteomes" id="UP000658514"/>
    </source>
</evidence>
<dbReference type="Pfam" id="PF07282">
    <property type="entry name" value="Cas12f1-like_TNB"/>
    <property type="match status" value="1"/>
</dbReference>
<evidence type="ECO:0000256" key="4">
    <source>
        <dbReference type="ARBA" id="ARBA00022723"/>
    </source>
</evidence>
<dbReference type="EMBL" id="JACJQH010000028">
    <property type="protein sequence ID" value="MBD2197421.1"/>
    <property type="molecule type" value="Genomic_DNA"/>
</dbReference>
<gene>
    <name evidence="11" type="ORF">H6G24_18255</name>
</gene>
<keyword evidence="12" id="KW-1185">Reference proteome</keyword>
<keyword evidence="7" id="KW-0233">DNA recombination</keyword>
<dbReference type="Pfam" id="PF01385">
    <property type="entry name" value="OrfB_IS605"/>
    <property type="match status" value="1"/>
</dbReference>
<protein>
    <submittedName>
        <fullName evidence="11">Transposase</fullName>
    </submittedName>
</protein>
<dbReference type="InterPro" id="IPR001959">
    <property type="entry name" value="Transposase"/>
</dbReference>
<evidence type="ECO:0000259" key="8">
    <source>
        <dbReference type="Pfam" id="PF01385"/>
    </source>
</evidence>
<organism evidence="11 12">
    <name type="scientific">Calothrix parietina FACHB-288</name>
    <dbReference type="NCBI Taxonomy" id="2692896"/>
    <lineage>
        <taxon>Bacteria</taxon>
        <taxon>Bacillati</taxon>
        <taxon>Cyanobacteriota</taxon>
        <taxon>Cyanophyceae</taxon>
        <taxon>Nostocales</taxon>
        <taxon>Calotrichaceae</taxon>
        <taxon>Calothrix</taxon>
    </lineage>
</organism>
<evidence type="ECO:0000256" key="5">
    <source>
        <dbReference type="ARBA" id="ARBA00022833"/>
    </source>
</evidence>
<sequence>MKARYQFRFYPTDQQQQLLAKLFGCVRVAWNDALAICKQSEKLPKNSELQKLVITQAKKTDERSWLSDVSVTPLQQSVADLGVAYKNFFDSLKGKRKGTAVATTGGTPATRCLKKVGTPRFKRKTSKQSARFTLNSFSIKGDEIYLAKIGNVKPLKSRQLPSAPSSVTVIKDCANRYFLSFVVEIEPIQSVSASGSEVRASAKNQSIGIDLGIKTFAVMSNGEKAVSPNYSNKDRKVRKLQRKLARQQKGSKRREITRLRIAKQHNQIADTRKDFLHKLSTKVVSENQAIILEDLNVSGMVKNRKLARAISLQGWREFRVFCEAKSEKLNRDFRVISRWEPTSQTCSCCGYRWGKIDLSVRSVLCLNCNTEHDRDENAAKNINKVGIGHCHDSKRTRIDHKTTSVAS</sequence>
<keyword evidence="4" id="KW-0479">Metal-binding</keyword>
<dbReference type="PANTHER" id="PTHR30405:SF25">
    <property type="entry name" value="RNA-GUIDED DNA ENDONUCLEASE INSQ-RELATED"/>
    <property type="match status" value="1"/>
</dbReference>
<name>A0ABR8ABQ4_9CYAN</name>
<proteinExistence type="inferred from homology"/>
<dbReference type="InterPro" id="IPR051399">
    <property type="entry name" value="RNA-guided_DNA_endo/Transpos"/>
</dbReference>
<keyword evidence="5" id="KW-0862">Zinc</keyword>
<evidence type="ECO:0000259" key="10">
    <source>
        <dbReference type="Pfam" id="PF12323"/>
    </source>
</evidence>
<comment type="similarity">
    <text evidence="1">In the C-terminal section; belongs to the transposase 35 family.</text>
</comment>
<keyword evidence="3" id="KW-0815">Transposition</keyword>
<dbReference type="Proteomes" id="UP000658514">
    <property type="component" value="Unassembled WGS sequence"/>
</dbReference>
<accession>A0ABR8ABQ4</accession>
<evidence type="ECO:0000256" key="7">
    <source>
        <dbReference type="ARBA" id="ARBA00023172"/>
    </source>
</evidence>
<dbReference type="NCBIfam" id="NF040570">
    <property type="entry name" value="guided_TnpB"/>
    <property type="match status" value="1"/>
</dbReference>
<feature type="domain" description="Cas12f1-like TNB" evidence="9">
    <location>
        <begin position="315"/>
        <end position="382"/>
    </location>
</feature>
<dbReference type="InterPro" id="IPR010095">
    <property type="entry name" value="Cas12f1-like_TNB"/>
</dbReference>
<keyword evidence="6" id="KW-0238">DNA-binding</keyword>
<dbReference type="RefSeq" id="WP_190544423.1">
    <property type="nucleotide sequence ID" value="NZ_CAWPNO010000060.1"/>
</dbReference>
<feature type="domain" description="Probable transposase IS891/IS1136/IS1341" evidence="8">
    <location>
        <begin position="181"/>
        <end position="304"/>
    </location>
</feature>
<evidence type="ECO:0000256" key="6">
    <source>
        <dbReference type="ARBA" id="ARBA00023125"/>
    </source>
</evidence>
<reference evidence="11 12" key="1">
    <citation type="journal article" date="2020" name="ISME J.">
        <title>Comparative genomics reveals insights into cyanobacterial evolution and habitat adaptation.</title>
        <authorList>
            <person name="Chen M.Y."/>
            <person name="Teng W.K."/>
            <person name="Zhao L."/>
            <person name="Hu C.X."/>
            <person name="Zhou Y.K."/>
            <person name="Han B.P."/>
            <person name="Song L.R."/>
            <person name="Shu W.S."/>
        </authorList>
    </citation>
    <scope>NUCLEOTIDE SEQUENCE [LARGE SCALE GENOMIC DNA]</scope>
    <source>
        <strain evidence="11 12">FACHB-288</strain>
    </source>
</reference>
<comment type="similarity">
    <text evidence="2">In the N-terminal section; belongs to the transposase 2 family.</text>
</comment>
<evidence type="ECO:0000259" key="9">
    <source>
        <dbReference type="Pfam" id="PF07282"/>
    </source>
</evidence>
<evidence type="ECO:0000256" key="1">
    <source>
        <dbReference type="ARBA" id="ARBA00008761"/>
    </source>
</evidence>
<dbReference type="PANTHER" id="PTHR30405">
    <property type="entry name" value="TRANSPOSASE"/>
    <property type="match status" value="1"/>
</dbReference>
<evidence type="ECO:0000256" key="2">
    <source>
        <dbReference type="ARBA" id="ARBA00011044"/>
    </source>
</evidence>
<comment type="caution">
    <text evidence="11">The sequence shown here is derived from an EMBL/GenBank/DDBJ whole genome shotgun (WGS) entry which is preliminary data.</text>
</comment>
<dbReference type="InterPro" id="IPR021027">
    <property type="entry name" value="Transposase_put_HTH"/>
</dbReference>
<evidence type="ECO:0000256" key="3">
    <source>
        <dbReference type="ARBA" id="ARBA00022578"/>
    </source>
</evidence>